<accession>A0A7X0HG17</accession>
<feature type="region of interest" description="Disordered" evidence="1">
    <location>
        <begin position="105"/>
        <end position="141"/>
    </location>
</feature>
<evidence type="ECO:0000259" key="3">
    <source>
        <dbReference type="PROSITE" id="PS51175"/>
    </source>
</evidence>
<protein>
    <recommendedName>
        <fullName evidence="3">CBM6 domain-containing protein</fullName>
    </recommendedName>
</protein>
<keyword evidence="2" id="KW-0812">Transmembrane</keyword>
<feature type="compositionally biased region" description="Low complexity" evidence="1">
    <location>
        <begin position="191"/>
        <end position="204"/>
    </location>
</feature>
<evidence type="ECO:0000256" key="2">
    <source>
        <dbReference type="SAM" id="Phobius"/>
    </source>
</evidence>
<gene>
    <name evidence="4" type="ORF">HNQ79_002109</name>
</gene>
<proteinExistence type="predicted"/>
<feature type="region of interest" description="Disordered" evidence="1">
    <location>
        <begin position="178"/>
        <end position="211"/>
    </location>
</feature>
<keyword evidence="5" id="KW-1185">Reference proteome</keyword>
<dbReference type="RefSeq" id="WP_185029340.1">
    <property type="nucleotide sequence ID" value="NZ_BNBN01000007.1"/>
</dbReference>
<feature type="domain" description="CBM6" evidence="3">
    <location>
        <begin position="214"/>
        <end position="344"/>
    </location>
</feature>
<sequence>MTAGSNGTSTPEDDDPFGYLYEDGRAAGAQPPHSGGGYGYPGPSSQRGVPRTSYNQVRAVGERTYGGHQQGQQTHGGQQATQAFPQQQGYAGEAGRQQYGQPHAHYAAPETQPGGAPPARPAAHFADGGLGGHGGRGGRGRGPNTRGLLIGALAVVAAVVLGIGAALYFGKEGDDKGAQAGGANTGGSGGQQQTQEPSPTTKPTQDAKPPVELPTVQAGALQLATGMTTDKTIPGAKSDSGAYVPLSKPGSTATWTVKVPEAGPYTLSVDYGIPGKDAKAELTVNGKPHATGVAMKNYGNSPEGDWEKGWSNTYSYVNLKEGDNTFVISCPQGCEANLDRVGLSAGHKNS</sequence>
<dbReference type="SUPFAM" id="SSF49785">
    <property type="entry name" value="Galactose-binding domain-like"/>
    <property type="match status" value="1"/>
</dbReference>
<feature type="transmembrane region" description="Helical" evidence="2">
    <location>
        <begin position="148"/>
        <end position="169"/>
    </location>
</feature>
<feature type="region of interest" description="Disordered" evidence="1">
    <location>
        <begin position="1"/>
        <end position="92"/>
    </location>
</feature>
<dbReference type="InterPro" id="IPR005084">
    <property type="entry name" value="CBM6"/>
</dbReference>
<feature type="compositionally biased region" description="Low complexity" evidence="1">
    <location>
        <begin position="66"/>
        <end position="89"/>
    </location>
</feature>
<dbReference type="EMBL" id="JACHEM010000004">
    <property type="protein sequence ID" value="MBB6435652.1"/>
    <property type="molecule type" value="Genomic_DNA"/>
</dbReference>
<feature type="compositionally biased region" description="Gly residues" evidence="1">
    <location>
        <begin position="179"/>
        <end position="190"/>
    </location>
</feature>
<dbReference type="Proteomes" id="UP000540423">
    <property type="component" value="Unassembled WGS sequence"/>
</dbReference>
<dbReference type="Gene3D" id="2.60.120.260">
    <property type="entry name" value="Galactose-binding domain-like"/>
    <property type="match status" value="1"/>
</dbReference>
<dbReference type="PROSITE" id="PS51175">
    <property type="entry name" value="CBM6"/>
    <property type="match status" value="1"/>
</dbReference>
<feature type="compositionally biased region" description="Polar residues" evidence="1">
    <location>
        <begin position="1"/>
        <end position="10"/>
    </location>
</feature>
<feature type="compositionally biased region" description="Gly residues" evidence="1">
    <location>
        <begin position="128"/>
        <end position="141"/>
    </location>
</feature>
<evidence type="ECO:0000313" key="5">
    <source>
        <dbReference type="Proteomes" id="UP000540423"/>
    </source>
</evidence>
<reference evidence="4 5" key="1">
    <citation type="submission" date="2020-08" db="EMBL/GenBank/DDBJ databases">
        <title>Genomic Encyclopedia of Type Strains, Phase IV (KMG-IV): sequencing the most valuable type-strain genomes for metagenomic binning, comparative biology and taxonomic classification.</title>
        <authorList>
            <person name="Goeker M."/>
        </authorList>
    </citation>
    <scope>NUCLEOTIDE SEQUENCE [LARGE SCALE GENOMIC DNA]</scope>
    <source>
        <strain evidence="4 5">DSM 40141</strain>
    </source>
</reference>
<comment type="caution">
    <text evidence="4">The sequence shown here is derived from an EMBL/GenBank/DDBJ whole genome shotgun (WGS) entry which is preliminary data.</text>
</comment>
<name>A0A7X0HG17_9ACTN</name>
<dbReference type="InterPro" id="IPR008979">
    <property type="entry name" value="Galactose-bd-like_sf"/>
</dbReference>
<keyword evidence="2" id="KW-0472">Membrane</keyword>
<dbReference type="GO" id="GO:0030246">
    <property type="term" value="F:carbohydrate binding"/>
    <property type="evidence" value="ECO:0007669"/>
    <property type="project" value="InterPro"/>
</dbReference>
<organism evidence="4 5">
    <name type="scientific">Streptomyces candidus</name>
    <dbReference type="NCBI Taxonomy" id="67283"/>
    <lineage>
        <taxon>Bacteria</taxon>
        <taxon>Bacillati</taxon>
        <taxon>Actinomycetota</taxon>
        <taxon>Actinomycetes</taxon>
        <taxon>Kitasatosporales</taxon>
        <taxon>Streptomycetaceae</taxon>
        <taxon>Streptomyces</taxon>
    </lineage>
</organism>
<evidence type="ECO:0000313" key="4">
    <source>
        <dbReference type="EMBL" id="MBB6435652.1"/>
    </source>
</evidence>
<keyword evidence="2" id="KW-1133">Transmembrane helix</keyword>
<evidence type="ECO:0000256" key="1">
    <source>
        <dbReference type="SAM" id="MobiDB-lite"/>
    </source>
</evidence>
<dbReference type="AlphaFoldDB" id="A0A7X0HG17"/>